<dbReference type="EC" id="2.7.8.26" evidence="5 19"/>
<dbReference type="EMBL" id="JAUYVI010000012">
    <property type="protein sequence ID" value="MDQ7251509.1"/>
    <property type="molecule type" value="Genomic_DNA"/>
</dbReference>
<keyword evidence="21" id="KW-1185">Reference proteome</keyword>
<keyword evidence="7 19" id="KW-1003">Cell membrane</keyword>
<evidence type="ECO:0000256" key="2">
    <source>
        <dbReference type="ARBA" id="ARBA00004651"/>
    </source>
</evidence>
<evidence type="ECO:0000256" key="11">
    <source>
        <dbReference type="ARBA" id="ARBA00022842"/>
    </source>
</evidence>
<gene>
    <name evidence="19 20" type="primary">cobS</name>
    <name evidence="20" type="ORF">Q8A70_27735</name>
</gene>
<keyword evidence="13 19" id="KW-0472">Membrane</keyword>
<evidence type="ECO:0000256" key="9">
    <source>
        <dbReference type="ARBA" id="ARBA00022679"/>
    </source>
</evidence>
<dbReference type="NCBIfam" id="TIGR00317">
    <property type="entry name" value="cobS"/>
    <property type="match status" value="1"/>
</dbReference>
<evidence type="ECO:0000256" key="10">
    <source>
        <dbReference type="ARBA" id="ARBA00022692"/>
    </source>
</evidence>
<evidence type="ECO:0000256" key="1">
    <source>
        <dbReference type="ARBA" id="ARBA00001946"/>
    </source>
</evidence>
<dbReference type="PANTHER" id="PTHR34148">
    <property type="entry name" value="ADENOSYLCOBINAMIDE-GDP RIBAZOLETRANSFERASE"/>
    <property type="match status" value="1"/>
</dbReference>
<evidence type="ECO:0000256" key="5">
    <source>
        <dbReference type="ARBA" id="ARBA00013200"/>
    </source>
</evidence>
<evidence type="ECO:0000256" key="15">
    <source>
        <dbReference type="ARBA" id="ARBA00032605"/>
    </source>
</evidence>
<dbReference type="RefSeq" id="WP_379961947.1">
    <property type="nucleotide sequence ID" value="NZ_JAUYVI010000012.1"/>
</dbReference>
<comment type="catalytic activity">
    <reaction evidence="17 19">
        <text>alpha-ribazole + adenosylcob(III)inamide-GDP = adenosylcob(III)alamin + GMP + H(+)</text>
        <dbReference type="Rhea" id="RHEA:16049"/>
        <dbReference type="ChEBI" id="CHEBI:10329"/>
        <dbReference type="ChEBI" id="CHEBI:15378"/>
        <dbReference type="ChEBI" id="CHEBI:18408"/>
        <dbReference type="ChEBI" id="CHEBI:58115"/>
        <dbReference type="ChEBI" id="CHEBI:60487"/>
        <dbReference type="EC" id="2.7.8.26"/>
    </reaction>
</comment>
<name>A0ABU0YUY8_9PROT</name>
<evidence type="ECO:0000313" key="20">
    <source>
        <dbReference type="EMBL" id="MDQ7251509.1"/>
    </source>
</evidence>
<feature type="transmembrane region" description="Helical" evidence="19">
    <location>
        <begin position="93"/>
        <end position="112"/>
    </location>
</feature>
<comment type="cofactor">
    <cofactor evidence="1 19">
        <name>Mg(2+)</name>
        <dbReference type="ChEBI" id="CHEBI:18420"/>
    </cofactor>
</comment>
<comment type="function">
    <text evidence="14 19">Joins adenosylcobinamide-GDP and alpha-ribazole to generate adenosylcobalamin (Ado-cobalamin). Also synthesizes adenosylcobalamin 5'-phosphate from adenosylcobinamide-GDP and alpha-ribazole 5'-phosphate.</text>
</comment>
<evidence type="ECO:0000256" key="3">
    <source>
        <dbReference type="ARBA" id="ARBA00004663"/>
    </source>
</evidence>
<feature type="transmembrane region" description="Helical" evidence="19">
    <location>
        <begin position="68"/>
        <end position="87"/>
    </location>
</feature>
<proteinExistence type="inferred from homology"/>
<accession>A0ABU0YUY8</accession>
<evidence type="ECO:0000256" key="12">
    <source>
        <dbReference type="ARBA" id="ARBA00022989"/>
    </source>
</evidence>
<evidence type="ECO:0000256" key="7">
    <source>
        <dbReference type="ARBA" id="ARBA00022475"/>
    </source>
</evidence>
<keyword evidence="10 19" id="KW-0812">Transmembrane</keyword>
<evidence type="ECO:0000256" key="17">
    <source>
        <dbReference type="ARBA" id="ARBA00048623"/>
    </source>
</evidence>
<comment type="caution">
    <text evidence="20">The sequence shown here is derived from an EMBL/GenBank/DDBJ whole genome shotgun (WGS) entry which is preliminary data.</text>
</comment>
<evidence type="ECO:0000256" key="4">
    <source>
        <dbReference type="ARBA" id="ARBA00010561"/>
    </source>
</evidence>
<keyword evidence="8 19" id="KW-0169">Cobalamin biosynthesis</keyword>
<comment type="pathway">
    <text evidence="3 19">Cofactor biosynthesis; adenosylcobalamin biosynthesis; adenosylcobalamin from cob(II)yrinate a,c-diamide: step 7/7.</text>
</comment>
<evidence type="ECO:0000313" key="21">
    <source>
        <dbReference type="Proteomes" id="UP001230156"/>
    </source>
</evidence>
<evidence type="ECO:0000256" key="13">
    <source>
        <dbReference type="ARBA" id="ARBA00023136"/>
    </source>
</evidence>
<evidence type="ECO:0000256" key="18">
    <source>
        <dbReference type="ARBA" id="ARBA00049504"/>
    </source>
</evidence>
<sequence length="282" mass="28816">MSTSTEGKSPARRGIGLSRFVTSWWRDLFLALTFFTRLPVGSLAPAPEATAGTESATPQARLAEAARAFPLAGLVVGLAGGLVYWIAVKLGLSGLLAAFLAVAATAALTGALHEDGWADFADGLGCRGDRIRKLAAMKDSHIGSFGVLALIFATGVKTVALAQLYTPDRVVTALVAAHVLSRAVLPLAMRSLPLATSQGLAVMAGRPSAQGVYVALGIGFVIAFCAVFLPAAIVALIVAVVAAALVGAIAKRQFGGYTGDVLGAIEQVAEIAVLINLVSLLP</sequence>
<reference evidence="21" key="1">
    <citation type="submission" date="2023-08" db="EMBL/GenBank/DDBJ databases">
        <title>Rhodospirillaceae gen. nov., a novel taxon isolated from the Yangtze River Yuezi River estuary sludge.</title>
        <authorList>
            <person name="Ruan L."/>
        </authorList>
    </citation>
    <scope>NUCLEOTIDE SEQUENCE [LARGE SCALE GENOMIC DNA]</scope>
    <source>
        <strain evidence="21">R-7</strain>
    </source>
</reference>
<dbReference type="Proteomes" id="UP001230156">
    <property type="component" value="Unassembled WGS sequence"/>
</dbReference>
<feature type="transmembrane region" description="Helical" evidence="19">
    <location>
        <begin position="213"/>
        <end position="246"/>
    </location>
</feature>
<evidence type="ECO:0000256" key="6">
    <source>
        <dbReference type="ARBA" id="ARBA00015850"/>
    </source>
</evidence>
<dbReference type="GO" id="GO:0051073">
    <property type="term" value="F:adenosylcobinamide-GDP ribazoletransferase activity"/>
    <property type="evidence" value="ECO:0007669"/>
    <property type="project" value="UniProtKB-EC"/>
</dbReference>
<keyword evidence="12 19" id="KW-1133">Transmembrane helix</keyword>
<comment type="similarity">
    <text evidence="4 19">Belongs to the CobS family.</text>
</comment>
<comment type="subcellular location">
    <subcellularLocation>
        <location evidence="2 19">Cell membrane</location>
        <topology evidence="2 19">Multi-pass membrane protein</topology>
    </subcellularLocation>
</comment>
<feature type="transmembrane region" description="Helical" evidence="19">
    <location>
        <begin position="142"/>
        <end position="165"/>
    </location>
</feature>
<evidence type="ECO:0000256" key="14">
    <source>
        <dbReference type="ARBA" id="ARBA00025228"/>
    </source>
</evidence>
<keyword evidence="9 19" id="KW-0808">Transferase</keyword>
<dbReference type="InterPro" id="IPR003805">
    <property type="entry name" value="CobS"/>
</dbReference>
<dbReference type="PANTHER" id="PTHR34148:SF1">
    <property type="entry name" value="ADENOSYLCOBINAMIDE-GDP RIBAZOLETRANSFERASE"/>
    <property type="match status" value="1"/>
</dbReference>
<evidence type="ECO:0000256" key="19">
    <source>
        <dbReference type="HAMAP-Rule" id="MF_00719"/>
    </source>
</evidence>
<dbReference type="Pfam" id="PF02654">
    <property type="entry name" value="CobS"/>
    <property type="match status" value="1"/>
</dbReference>
<dbReference type="HAMAP" id="MF_00719">
    <property type="entry name" value="CobS"/>
    <property type="match status" value="1"/>
</dbReference>
<evidence type="ECO:0000256" key="16">
    <source>
        <dbReference type="ARBA" id="ARBA00032853"/>
    </source>
</evidence>
<evidence type="ECO:0000256" key="8">
    <source>
        <dbReference type="ARBA" id="ARBA00022573"/>
    </source>
</evidence>
<protein>
    <recommendedName>
        <fullName evidence="6 19">Adenosylcobinamide-GDP ribazoletransferase</fullName>
        <ecNumber evidence="5 19">2.7.8.26</ecNumber>
    </recommendedName>
    <alternativeName>
        <fullName evidence="16 19">Cobalamin synthase</fullName>
    </alternativeName>
    <alternativeName>
        <fullName evidence="15 19">Cobalamin-5'-phosphate synthase</fullName>
    </alternativeName>
</protein>
<keyword evidence="11 19" id="KW-0460">Magnesium</keyword>
<organism evidence="20 21">
    <name type="scientific">Dongia sedimenti</name>
    <dbReference type="NCBI Taxonomy" id="3064282"/>
    <lineage>
        <taxon>Bacteria</taxon>
        <taxon>Pseudomonadati</taxon>
        <taxon>Pseudomonadota</taxon>
        <taxon>Alphaproteobacteria</taxon>
        <taxon>Rhodospirillales</taxon>
        <taxon>Dongiaceae</taxon>
        <taxon>Dongia</taxon>
    </lineage>
</organism>
<comment type="catalytic activity">
    <reaction evidence="18 19">
        <text>alpha-ribazole 5'-phosphate + adenosylcob(III)inamide-GDP = adenosylcob(III)alamin 5'-phosphate + GMP + H(+)</text>
        <dbReference type="Rhea" id="RHEA:23560"/>
        <dbReference type="ChEBI" id="CHEBI:15378"/>
        <dbReference type="ChEBI" id="CHEBI:57918"/>
        <dbReference type="ChEBI" id="CHEBI:58115"/>
        <dbReference type="ChEBI" id="CHEBI:60487"/>
        <dbReference type="ChEBI" id="CHEBI:60493"/>
        <dbReference type="EC" id="2.7.8.26"/>
    </reaction>
</comment>